<evidence type="ECO:0000256" key="1">
    <source>
        <dbReference type="SAM" id="SignalP"/>
    </source>
</evidence>
<dbReference type="EMBL" id="JABEBT010000137">
    <property type="protein sequence ID" value="KAF7629900.1"/>
    <property type="molecule type" value="Genomic_DNA"/>
</dbReference>
<dbReference type="AlphaFoldDB" id="A0A8S9ZDV9"/>
<feature type="chain" id="PRO_5035781910" evidence="1">
    <location>
        <begin position="24"/>
        <end position="127"/>
    </location>
</feature>
<feature type="signal peptide" evidence="1">
    <location>
        <begin position="1"/>
        <end position="23"/>
    </location>
</feature>
<reference evidence="2" key="1">
    <citation type="journal article" date="2020" name="Ecol. Evol.">
        <title>Genome structure and content of the rice root-knot nematode (Meloidogyne graminicola).</title>
        <authorList>
            <person name="Phan N.T."/>
            <person name="Danchin E.G.J."/>
            <person name="Klopp C."/>
            <person name="Perfus-Barbeoch L."/>
            <person name="Kozlowski D.K."/>
            <person name="Koutsovoulos G.D."/>
            <person name="Lopez-Roques C."/>
            <person name="Bouchez O."/>
            <person name="Zahm M."/>
            <person name="Besnard G."/>
            <person name="Bellafiore S."/>
        </authorList>
    </citation>
    <scope>NUCLEOTIDE SEQUENCE</scope>
    <source>
        <strain evidence="2">VN-18</strain>
    </source>
</reference>
<accession>A0A8S9ZDV9</accession>
<keyword evidence="3" id="KW-1185">Reference proteome</keyword>
<keyword evidence="1" id="KW-0732">Signal</keyword>
<gene>
    <name evidence="2" type="ORF">Mgra_00009088</name>
</gene>
<proteinExistence type="predicted"/>
<comment type="caution">
    <text evidence="2">The sequence shown here is derived from an EMBL/GenBank/DDBJ whole genome shotgun (WGS) entry which is preliminary data.</text>
</comment>
<dbReference type="Proteomes" id="UP000605970">
    <property type="component" value="Unassembled WGS sequence"/>
</dbReference>
<name>A0A8S9ZDV9_9BILA</name>
<evidence type="ECO:0000313" key="2">
    <source>
        <dbReference type="EMBL" id="KAF7629900.1"/>
    </source>
</evidence>
<sequence length="127" mass="15275">MRVSTFFLLMFLSFVMFNNFSFGAYSNWYNYPSNNYYPYSYYYYYRPTGTQQTSSDSTGTSYYQYDPSSGSYKLQSSNSGYYYLPGYGYVSNDNNQSSQDYSSLTWPYYNYKSYWPNYYYPTNYGKK</sequence>
<evidence type="ECO:0000313" key="3">
    <source>
        <dbReference type="Proteomes" id="UP000605970"/>
    </source>
</evidence>
<organism evidence="2 3">
    <name type="scientific">Meloidogyne graminicola</name>
    <dbReference type="NCBI Taxonomy" id="189291"/>
    <lineage>
        <taxon>Eukaryota</taxon>
        <taxon>Metazoa</taxon>
        <taxon>Ecdysozoa</taxon>
        <taxon>Nematoda</taxon>
        <taxon>Chromadorea</taxon>
        <taxon>Rhabditida</taxon>
        <taxon>Tylenchina</taxon>
        <taxon>Tylenchomorpha</taxon>
        <taxon>Tylenchoidea</taxon>
        <taxon>Meloidogynidae</taxon>
        <taxon>Meloidogyninae</taxon>
        <taxon>Meloidogyne</taxon>
    </lineage>
</organism>
<protein>
    <submittedName>
        <fullName evidence="2">Uncharacterized protein</fullName>
    </submittedName>
</protein>